<accession>A0AAV9QCZ5</accession>
<sequence length="521" mass="58362">MAASIFAVPFHFLRKLVPARTPSSDPHEASMPATDEAKAELSGYIEEDLNTTRDVQMSGRPANKASKSNKKRKAADYEIDEPAAKRVLTETGSSNMRHTEQEDDGSVVLSLGSTKVDVDRALMPPPQTPARRKSKIPQNPLIKSIAPAIRPTVHDEEDDISFTSTSVAKRRTEDMDENVMEERRKYIASVRLPPNSGVWSQTERDLFFHLAYRGFEPLLPQSWMLDFGTLPISVFAHDNTADPPLVHNVRDKEFRAARALRELFEAGHDTRDRVYVSPGVQREKILERSVRKYLYWALTDVGLRPKSDTNYIPVHALIRRRRGRTTLQTLEDIAKKLQKLTDRHHRARNVQPSIEMSTLSLAGPDDTRIIDDDDTLPTLVGLVIISSVIVVVTLSPFGQPATTSSPRLRQTVSPPNSDPDHEAQQRLASQGTDITDRLRIIAEFDFSQQDQDVWNALGIAIVAMQIRKEALRANANVSFSYENVEMLGSEIGSVAGSRMSVDLESMYEDSSRLGMDDDPDL</sequence>
<dbReference type="EMBL" id="JAXLQG010000005">
    <property type="protein sequence ID" value="KAK5540152.1"/>
    <property type="molecule type" value="Genomic_DNA"/>
</dbReference>
<evidence type="ECO:0000313" key="3">
    <source>
        <dbReference type="Proteomes" id="UP001345827"/>
    </source>
</evidence>
<feature type="region of interest" description="Disordered" evidence="1">
    <location>
        <begin position="50"/>
        <end position="107"/>
    </location>
</feature>
<feature type="region of interest" description="Disordered" evidence="1">
    <location>
        <begin position="399"/>
        <end position="429"/>
    </location>
</feature>
<dbReference type="AlphaFoldDB" id="A0AAV9QCZ5"/>
<keyword evidence="3" id="KW-1185">Reference proteome</keyword>
<name>A0AAV9QCZ5_9PEZI</name>
<organism evidence="2 3">
    <name type="scientific">Vermiconidia calcicola</name>
    <dbReference type="NCBI Taxonomy" id="1690605"/>
    <lineage>
        <taxon>Eukaryota</taxon>
        <taxon>Fungi</taxon>
        <taxon>Dikarya</taxon>
        <taxon>Ascomycota</taxon>
        <taxon>Pezizomycotina</taxon>
        <taxon>Dothideomycetes</taxon>
        <taxon>Dothideomycetidae</taxon>
        <taxon>Mycosphaerellales</taxon>
        <taxon>Extremaceae</taxon>
        <taxon>Vermiconidia</taxon>
    </lineage>
</organism>
<evidence type="ECO:0000313" key="2">
    <source>
        <dbReference type="EMBL" id="KAK5540152.1"/>
    </source>
</evidence>
<evidence type="ECO:0000256" key="1">
    <source>
        <dbReference type="SAM" id="MobiDB-lite"/>
    </source>
</evidence>
<reference evidence="2 3" key="1">
    <citation type="submission" date="2023-06" db="EMBL/GenBank/DDBJ databases">
        <title>Black Yeasts Isolated from many extreme environments.</title>
        <authorList>
            <person name="Coleine C."/>
            <person name="Stajich J.E."/>
            <person name="Selbmann L."/>
        </authorList>
    </citation>
    <scope>NUCLEOTIDE SEQUENCE [LARGE SCALE GENOMIC DNA]</scope>
    <source>
        <strain evidence="2 3">CCFEE 5887</strain>
    </source>
</reference>
<feature type="compositionally biased region" description="Polar residues" evidence="1">
    <location>
        <begin position="400"/>
        <end position="415"/>
    </location>
</feature>
<dbReference type="Proteomes" id="UP001345827">
    <property type="component" value="Unassembled WGS sequence"/>
</dbReference>
<proteinExistence type="predicted"/>
<comment type="caution">
    <text evidence="2">The sequence shown here is derived from an EMBL/GenBank/DDBJ whole genome shotgun (WGS) entry which is preliminary data.</text>
</comment>
<gene>
    <name evidence="2" type="ORF">LTR25_003857</name>
</gene>
<protein>
    <submittedName>
        <fullName evidence="2">Uncharacterized protein</fullName>
    </submittedName>
</protein>